<comment type="cofactor">
    <cofactor evidence="2">
        <name>Mg(2+)</name>
        <dbReference type="ChEBI" id="CHEBI:18420"/>
    </cofactor>
</comment>
<dbReference type="NCBIfam" id="NF006433">
    <property type="entry name" value="PRK08719.1"/>
    <property type="match status" value="1"/>
</dbReference>
<evidence type="ECO:0000313" key="17">
    <source>
        <dbReference type="Proteomes" id="UP000294166"/>
    </source>
</evidence>
<dbReference type="SUPFAM" id="SSF53098">
    <property type="entry name" value="Ribonuclease H-like"/>
    <property type="match status" value="1"/>
</dbReference>
<dbReference type="GO" id="GO:0004523">
    <property type="term" value="F:RNA-DNA hybrid ribonuclease activity"/>
    <property type="evidence" value="ECO:0007669"/>
    <property type="project" value="UniProtKB-EC"/>
</dbReference>
<dbReference type="Proteomes" id="UP000294166">
    <property type="component" value="Unassembled WGS sequence"/>
</dbReference>
<evidence type="ECO:0000256" key="7">
    <source>
        <dbReference type="ARBA" id="ARBA00022723"/>
    </source>
</evidence>
<gene>
    <name evidence="12" type="ORF">ERW49_13455</name>
    <name evidence="14" type="ORF">ERW53_09455</name>
    <name evidence="13" type="ORF">ERW57_07080</name>
</gene>
<dbReference type="EC" id="3.1.26.4" evidence="5"/>
<dbReference type="Pfam" id="PF00075">
    <property type="entry name" value="RNase_H"/>
    <property type="match status" value="1"/>
</dbReference>
<keyword evidence="9" id="KW-0378">Hydrolase</keyword>
<protein>
    <recommendedName>
        <fullName evidence="5">ribonuclease H</fullName>
        <ecNumber evidence="5">3.1.26.4</ecNumber>
    </recommendedName>
</protein>
<evidence type="ECO:0000256" key="5">
    <source>
        <dbReference type="ARBA" id="ARBA00012180"/>
    </source>
</evidence>
<evidence type="ECO:0000313" key="16">
    <source>
        <dbReference type="Proteomes" id="UP000294063"/>
    </source>
</evidence>
<feature type="domain" description="RNase H type-1" evidence="11">
    <location>
        <begin position="2"/>
        <end position="147"/>
    </location>
</feature>
<evidence type="ECO:0000313" key="13">
    <source>
        <dbReference type="EMBL" id="RYU52251.1"/>
    </source>
</evidence>
<comment type="subunit">
    <text evidence="4">Monomer.</text>
</comment>
<dbReference type="GO" id="GO:0003964">
    <property type="term" value="F:RNA-directed DNA polymerase activity"/>
    <property type="evidence" value="ECO:0007669"/>
    <property type="project" value="UniProtKB-KW"/>
</dbReference>
<accession>A0A4Q5KXC9</accession>
<dbReference type="InterPro" id="IPR036397">
    <property type="entry name" value="RNaseH_sf"/>
</dbReference>
<dbReference type="OrthoDB" id="6388625at2"/>
<evidence type="ECO:0000259" key="11">
    <source>
        <dbReference type="PROSITE" id="PS50879"/>
    </source>
</evidence>
<sequence>MSTNTYSIYVDGAAPNNQGGCMKGGIGIAVYDEDNDLIDSYSITVNRATDNAELELMALVEGLEYAADGDIIYSDSEFCVKGYNEWLDGWKAKGWRKANKKPVAYRHLWQQVDELRREKYVEVVKVKAHSGIEGNEEADSLASMAACSDKISAGKVLINQKTI</sequence>
<dbReference type="AlphaFoldDB" id="A0A4Q5KXC9"/>
<keyword evidence="7" id="KW-0479">Metal-binding</keyword>
<evidence type="ECO:0000256" key="3">
    <source>
        <dbReference type="ARBA" id="ARBA00005300"/>
    </source>
</evidence>
<name>A0A4Q5KXC9_9GAMM</name>
<dbReference type="InterPro" id="IPR022892">
    <property type="entry name" value="RNaseHI"/>
</dbReference>
<organism evidence="13 16">
    <name type="scientific">Aliivibrio finisterrensis</name>
    <dbReference type="NCBI Taxonomy" id="511998"/>
    <lineage>
        <taxon>Bacteria</taxon>
        <taxon>Pseudomonadati</taxon>
        <taxon>Pseudomonadota</taxon>
        <taxon>Gammaproteobacteria</taxon>
        <taxon>Vibrionales</taxon>
        <taxon>Vibrionaceae</taxon>
        <taxon>Aliivibrio</taxon>
    </lineage>
</organism>
<dbReference type="InterPro" id="IPR002156">
    <property type="entry name" value="RNaseH_domain"/>
</dbReference>
<dbReference type="GO" id="GO:0046872">
    <property type="term" value="F:metal ion binding"/>
    <property type="evidence" value="ECO:0007669"/>
    <property type="project" value="UniProtKB-KW"/>
</dbReference>
<keyword evidence="17" id="KW-1185">Reference proteome</keyword>
<dbReference type="PANTHER" id="PTHR10642:SF26">
    <property type="entry name" value="RIBONUCLEASE H1"/>
    <property type="match status" value="1"/>
</dbReference>
<reference evidence="15 16" key="1">
    <citation type="submission" date="2019-02" db="EMBL/GenBank/DDBJ databases">
        <title>Genome sequences of Aliivibrio finisterrensis strains from farmed Atlantic salmon.</title>
        <authorList>
            <person name="Bowman J.P."/>
        </authorList>
    </citation>
    <scope>NUCLEOTIDE SEQUENCE [LARGE SCALE GENOMIC DNA]</scope>
    <source>
        <strain evidence="14 17">A21</strain>
        <strain evidence="12 15">A32</strain>
        <strain evidence="13 16">A46</strain>
    </source>
</reference>
<dbReference type="Gene3D" id="3.30.420.10">
    <property type="entry name" value="Ribonuclease H-like superfamily/Ribonuclease H"/>
    <property type="match status" value="1"/>
</dbReference>
<dbReference type="Proteomes" id="UP000294063">
    <property type="component" value="Unassembled WGS sequence"/>
</dbReference>
<keyword evidence="6" id="KW-0540">Nuclease</keyword>
<dbReference type="InterPro" id="IPR012337">
    <property type="entry name" value="RNaseH-like_sf"/>
</dbReference>
<dbReference type="PROSITE" id="PS50879">
    <property type="entry name" value="RNASE_H_1"/>
    <property type="match status" value="1"/>
</dbReference>
<keyword evidence="8" id="KW-0255">Endonuclease</keyword>
<keyword evidence="13" id="KW-0695">RNA-directed DNA polymerase</keyword>
<keyword evidence="10" id="KW-0460">Magnesium</keyword>
<comment type="caution">
    <text evidence="13">The sequence shown here is derived from an EMBL/GenBank/DDBJ whole genome shotgun (WGS) entry which is preliminary data.</text>
</comment>
<evidence type="ECO:0000256" key="6">
    <source>
        <dbReference type="ARBA" id="ARBA00022722"/>
    </source>
</evidence>
<evidence type="ECO:0000313" key="15">
    <source>
        <dbReference type="Proteomes" id="UP000293465"/>
    </source>
</evidence>
<evidence type="ECO:0000313" key="12">
    <source>
        <dbReference type="EMBL" id="RYU45521.1"/>
    </source>
</evidence>
<dbReference type="RefSeq" id="WP_130047799.1">
    <property type="nucleotide sequence ID" value="NZ_SEZJ01000012.1"/>
</dbReference>
<dbReference type="GO" id="GO:0003676">
    <property type="term" value="F:nucleic acid binding"/>
    <property type="evidence" value="ECO:0007669"/>
    <property type="project" value="InterPro"/>
</dbReference>
<evidence type="ECO:0000256" key="2">
    <source>
        <dbReference type="ARBA" id="ARBA00001946"/>
    </source>
</evidence>
<dbReference type="EMBL" id="SEZK01000009">
    <property type="protein sequence ID" value="RYU52251.1"/>
    <property type="molecule type" value="Genomic_DNA"/>
</dbReference>
<evidence type="ECO:0000313" key="14">
    <source>
        <dbReference type="EMBL" id="RYU64414.1"/>
    </source>
</evidence>
<dbReference type="PANTHER" id="PTHR10642">
    <property type="entry name" value="RIBONUCLEASE H1"/>
    <property type="match status" value="1"/>
</dbReference>
<dbReference type="InterPro" id="IPR050092">
    <property type="entry name" value="RNase_H"/>
</dbReference>
<keyword evidence="13" id="KW-0808">Transferase</keyword>
<evidence type="ECO:0000256" key="9">
    <source>
        <dbReference type="ARBA" id="ARBA00022801"/>
    </source>
</evidence>
<evidence type="ECO:0000256" key="1">
    <source>
        <dbReference type="ARBA" id="ARBA00000077"/>
    </source>
</evidence>
<evidence type="ECO:0000256" key="10">
    <source>
        <dbReference type="ARBA" id="ARBA00022842"/>
    </source>
</evidence>
<dbReference type="EMBL" id="SEZJ01000012">
    <property type="protein sequence ID" value="RYU45521.1"/>
    <property type="molecule type" value="Genomic_DNA"/>
</dbReference>
<proteinExistence type="inferred from homology"/>
<dbReference type="GeneID" id="56276069"/>
<dbReference type="CDD" id="cd09278">
    <property type="entry name" value="RNase_HI_prokaryote_like"/>
    <property type="match status" value="1"/>
</dbReference>
<comment type="catalytic activity">
    <reaction evidence="1">
        <text>Endonucleolytic cleavage to 5'-phosphomonoester.</text>
        <dbReference type="EC" id="3.1.26.4"/>
    </reaction>
</comment>
<dbReference type="Proteomes" id="UP000293465">
    <property type="component" value="Unassembled WGS sequence"/>
</dbReference>
<evidence type="ECO:0000256" key="8">
    <source>
        <dbReference type="ARBA" id="ARBA00022759"/>
    </source>
</evidence>
<keyword evidence="13" id="KW-0548">Nucleotidyltransferase</keyword>
<dbReference type="GO" id="GO:0043137">
    <property type="term" value="P:DNA replication, removal of RNA primer"/>
    <property type="evidence" value="ECO:0007669"/>
    <property type="project" value="TreeGrafter"/>
</dbReference>
<evidence type="ECO:0000256" key="4">
    <source>
        <dbReference type="ARBA" id="ARBA00011245"/>
    </source>
</evidence>
<comment type="similarity">
    <text evidence="3">Belongs to the RNase H family.</text>
</comment>
<dbReference type="EMBL" id="SEZN01000015">
    <property type="protein sequence ID" value="RYU64414.1"/>
    <property type="molecule type" value="Genomic_DNA"/>
</dbReference>